<dbReference type="GO" id="GO:0008864">
    <property type="term" value="F:formyltetrahydrofolate deformylase activity"/>
    <property type="evidence" value="ECO:0007669"/>
    <property type="project" value="UniProtKB-UniRule"/>
</dbReference>
<comment type="function">
    <text evidence="3">Catalyzes the hydrolysis of 10-formyltetrahydrofolate (formyl-FH4) to formate and tetrahydrofolate (FH4).</text>
</comment>
<reference evidence="6 7" key="1">
    <citation type="submission" date="2015-12" db="EMBL/GenBank/DDBJ databases">
        <title>Diversity of Burkholderia near neighbor genomes.</title>
        <authorList>
            <person name="Sahl J."/>
            <person name="Wagner D."/>
            <person name="Keim P."/>
        </authorList>
    </citation>
    <scope>NUCLEOTIDE SEQUENCE [LARGE SCALE GENOMIC DNA]</scope>
    <source>
        <strain evidence="6 7">BDU8</strain>
    </source>
</reference>
<evidence type="ECO:0000259" key="5">
    <source>
        <dbReference type="PROSITE" id="PS51671"/>
    </source>
</evidence>
<sequence>MSADHSFILKLSCPDRRGIVHAVSGFLFERGSNIVDSAQFGDSRTGEFFMRVHFEQTSGADAATALDGLRAEFAPLAEQFAMRWELHDASVKPRVVILVSKIGHCLNDLLFRYRTGQLPIEISAIVSNHKDFYQLAASYDIPFHHFPLAAGASADAKAAQEARVLEVIDDAHSADLVVLARYMQILSPNMCERLAGRAINIHHSFLPSFKGAKPYYQAFDRGVKLIGATAHYVTTDLDEGPIIEQEVERVDHSMTPDELTAVGRDVECVTLARAVKWHVEHRIVLNGTKTVVFR</sequence>
<dbReference type="Pfam" id="PF00551">
    <property type="entry name" value="Formyl_trans_N"/>
    <property type="match status" value="1"/>
</dbReference>
<dbReference type="Gene3D" id="3.40.50.170">
    <property type="entry name" value="Formyl transferase, N-terminal domain"/>
    <property type="match status" value="1"/>
</dbReference>
<dbReference type="PANTHER" id="PTHR42706:SF1">
    <property type="entry name" value="FORMYLTETRAHYDROFOLATE DEFORMYLASE 2, MITOCHONDRIAL"/>
    <property type="match status" value="1"/>
</dbReference>
<name>A0A1B4G5W1_9BURK</name>
<organism evidence="6 7">
    <name type="scientific">Burkholderia mayonis</name>
    <dbReference type="NCBI Taxonomy" id="1385591"/>
    <lineage>
        <taxon>Bacteria</taxon>
        <taxon>Pseudomonadati</taxon>
        <taxon>Pseudomonadota</taxon>
        <taxon>Betaproteobacteria</taxon>
        <taxon>Burkholderiales</taxon>
        <taxon>Burkholderiaceae</taxon>
        <taxon>Burkholderia</taxon>
        <taxon>pseudomallei group</taxon>
    </lineage>
</organism>
<dbReference type="InterPro" id="IPR045865">
    <property type="entry name" value="ACT-like_dom_sf"/>
</dbReference>
<dbReference type="UniPathway" id="UPA00074">
    <property type="reaction ID" value="UER00170"/>
</dbReference>
<keyword evidence="2 3" id="KW-0378">Hydrolase</keyword>
<keyword evidence="1 3" id="KW-0554">One-carbon metabolism</keyword>
<dbReference type="GO" id="GO:0006730">
    <property type="term" value="P:one-carbon metabolic process"/>
    <property type="evidence" value="ECO:0007669"/>
    <property type="project" value="UniProtKB-KW"/>
</dbReference>
<dbReference type="PROSITE" id="PS51671">
    <property type="entry name" value="ACT"/>
    <property type="match status" value="1"/>
</dbReference>
<dbReference type="InterPro" id="IPR036477">
    <property type="entry name" value="Formyl_transf_N_sf"/>
</dbReference>
<dbReference type="Proteomes" id="UP000067711">
    <property type="component" value="Chromosome 1"/>
</dbReference>
<gene>
    <name evidence="3 6" type="primary">purU</name>
    <name evidence="6" type="ORF">WS71_29935</name>
</gene>
<dbReference type="RefSeq" id="WP_066495331.1">
    <property type="nucleotide sequence ID" value="NZ_CP013389.1"/>
</dbReference>
<protein>
    <recommendedName>
        <fullName evidence="3 4">Formyltetrahydrofolate deformylase</fullName>
        <ecNumber evidence="3 4">3.5.1.10</ecNumber>
    </recommendedName>
    <alternativeName>
        <fullName evidence="3">Formyl-FH(4) hydrolase</fullName>
    </alternativeName>
</protein>
<dbReference type="CDD" id="cd08648">
    <property type="entry name" value="FMT_core_Formyl-FH4-Hydrolase_C"/>
    <property type="match status" value="1"/>
</dbReference>
<dbReference type="SUPFAM" id="SSF55021">
    <property type="entry name" value="ACT-like"/>
    <property type="match status" value="1"/>
</dbReference>
<dbReference type="NCBIfam" id="NF004684">
    <property type="entry name" value="PRK06027.1"/>
    <property type="match status" value="1"/>
</dbReference>
<dbReference type="InterPro" id="IPR002376">
    <property type="entry name" value="Formyl_transf_N"/>
</dbReference>
<evidence type="ECO:0000256" key="1">
    <source>
        <dbReference type="ARBA" id="ARBA00022563"/>
    </source>
</evidence>
<keyword evidence="3" id="KW-0658">Purine biosynthesis</keyword>
<comment type="similarity">
    <text evidence="3">Belongs to the PurU family.</text>
</comment>
<dbReference type="AlphaFoldDB" id="A0A1B4G5W1"/>
<dbReference type="CDD" id="cd04875">
    <property type="entry name" value="ACT_F4HF-DF"/>
    <property type="match status" value="1"/>
</dbReference>
<dbReference type="Gene3D" id="3.30.70.260">
    <property type="match status" value="1"/>
</dbReference>
<comment type="pathway">
    <text evidence="3">Purine metabolism; IMP biosynthesis via de novo pathway; formate from 10-formyl-5,6,7,8-tetrahydrofolate: step 1/1.</text>
</comment>
<dbReference type="Pfam" id="PF01842">
    <property type="entry name" value="ACT"/>
    <property type="match status" value="1"/>
</dbReference>
<dbReference type="PANTHER" id="PTHR42706">
    <property type="entry name" value="FORMYLTETRAHYDROFOLATE DEFORMYLASE"/>
    <property type="match status" value="1"/>
</dbReference>
<evidence type="ECO:0000256" key="4">
    <source>
        <dbReference type="NCBIfam" id="TIGR00655"/>
    </source>
</evidence>
<dbReference type="InterPro" id="IPR004810">
    <property type="entry name" value="PurU"/>
</dbReference>
<dbReference type="EC" id="3.5.1.10" evidence="3 4"/>
<dbReference type="PRINTS" id="PR01575">
    <property type="entry name" value="FFH4HYDRLASE"/>
</dbReference>
<evidence type="ECO:0000256" key="2">
    <source>
        <dbReference type="ARBA" id="ARBA00022801"/>
    </source>
</evidence>
<proteinExistence type="inferred from homology"/>
<evidence type="ECO:0000313" key="7">
    <source>
        <dbReference type="Proteomes" id="UP000067711"/>
    </source>
</evidence>
<dbReference type="SUPFAM" id="SSF53328">
    <property type="entry name" value="Formyltransferase"/>
    <property type="match status" value="1"/>
</dbReference>
<dbReference type="NCBIfam" id="TIGR00655">
    <property type="entry name" value="PurU"/>
    <property type="match status" value="1"/>
</dbReference>
<dbReference type="GO" id="GO:0006189">
    <property type="term" value="P:'de novo' IMP biosynthetic process"/>
    <property type="evidence" value="ECO:0007669"/>
    <property type="project" value="UniProtKB-UniRule"/>
</dbReference>
<dbReference type="HAMAP" id="MF_01927">
    <property type="entry name" value="PurU"/>
    <property type="match status" value="1"/>
</dbReference>
<dbReference type="InterPro" id="IPR044074">
    <property type="entry name" value="PurU_ACT"/>
</dbReference>
<evidence type="ECO:0000313" key="6">
    <source>
        <dbReference type="EMBL" id="AOJ11307.1"/>
    </source>
</evidence>
<evidence type="ECO:0000256" key="3">
    <source>
        <dbReference type="HAMAP-Rule" id="MF_01927"/>
    </source>
</evidence>
<dbReference type="InterPro" id="IPR002912">
    <property type="entry name" value="ACT_dom"/>
</dbReference>
<comment type="catalytic activity">
    <reaction evidence="3">
        <text>(6R)-10-formyltetrahydrofolate + H2O = (6S)-5,6,7,8-tetrahydrofolate + formate + H(+)</text>
        <dbReference type="Rhea" id="RHEA:19833"/>
        <dbReference type="ChEBI" id="CHEBI:15377"/>
        <dbReference type="ChEBI" id="CHEBI:15378"/>
        <dbReference type="ChEBI" id="CHEBI:15740"/>
        <dbReference type="ChEBI" id="CHEBI:57453"/>
        <dbReference type="ChEBI" id="CHEBI:195366"/>
        <dbReference type="EC" id="3.5.1.10"/>
    </reaction>
</comment>
<feature type="domain" description="ACT" evidence="5">
    <location>
        <begin position="8"/>
        <end position="91"/>
    </location>
</feature>
<feature type="active site" evidence="3">
    <location>
        <position position="238"/>
    </location>
</feature>
<dbReference type="InterPro" id="IPR041729">
    <property type="entry name" value="Formyl-FH4-Hydrolase_C"/>
</dbReference>
<accession>A0A1B4G5W1</accession>
<dbReference type="PIRSF" id="PIRSF036480">
    <property type="entry name" value="FormyFH4_hydr"/>
    <property type="match status" value="1"/>
</dbReference>
<dbReference type="EMBL" id="CP013389">
    <property type="protein sequence ID" value="AOJ11307.1"/>
    <property type="molecule type" value="Genomic_DNA"/>
</dbReference>